<evidence type="ECO:0000313" key="8">
    <source>
        <dbReference type="EMBL" id="RUS76360.1"/>
    </source>
</evidence>
<dbReference type="InterPro" id="IPR050307">
    <property type="entry name" value="Sterol_Desaturase_Related"/>
</dbReference>
<feature type="transmembrane region" description="Helical" evidence="6">
    <location>
        <begin position="59"/>
        <end position="80"/>
    </location>
</feature>
<feature type="region of interest" description="Disordered" evidence="5">
    <location>
        <begin position="356"/>
        <end position="379"/>
    </location>
</feature>
<evidence type="ECO:0000256" key="1">
    <source>
        <dbReference type="ARBA" id="ARBA00004370"/>
    </source>
</evidence>
<evidence type="ECO:0000313" key="9">
    <source>
        <dbReference type="Proteomes" id="UP000271974"/>
    </source>
</evidence>
<dbReference type="GO" id="GO:0016491">
    <property type="term" value="F:oxidoreductase activity"/>
    <property type="evidence" value="ECO:0007669"/>
    <property type="project" value="InterPro"/>
</dbReference>
<evidence type="ECO:0000259" key="7">
    <source>
        <dbReference type="Pfam" id="PF04116"/>
    </source>
</evidence>
<evidence type="ECO:0000256" key="4">
    <source>
        <dbReference type="ARBA" id="ARBA00023136"/>
    </source>
</evidence>
<dbReference type="OrthoDB" id="408954at2759"/>
<evidence type="ECO:0000256" key="6">
    <source>
        <dbReference type="SAM" id="Phobius"/>
    </source>
</evidence>
<dbReference type="GO" id="GO:0008610">
    <property type="term" value="P:lipid biosynthetic process"/>
    <property type="evidence" value="ECO:0007669"/>
    <property type="project" value="InterPro"/>
</dbReference>
<comment type="caution">
    <text evidence="8">The sequence shown here is derived from an EMBL/GenBank/DDBJ whole genome shotgun (WGS) entry which is preliminary data.</text>
</comment>
<sequence>QNNDLSSGPLVTITGISLKLTRSFYCQVSTSVTICVEKNTVTMSIARLSRFLDSVKQTLFIVGTGLVVFLALRNSIVWHMQNFWGASGDFWQRRWEELYLLFNEDEFLLSVFGTFIFTTGVFWACNLFFILLDLTGKPAFLLKYKIQADRNTPLRPADFTKAAKVAIYNQTVVGLPISVLIYFVMRWRGCSSRPDDMPSFPWSVVEVTIFTLVEEIGFYYSHRMFHHPRIYRFIHKKHHEWTAPIGLVAIYAHPVEHALSNLVPVALGPVLLGSHLATAWMFWALALFSTTVAHCGYHLPLLPSPEAHDYHHLKFNQNFGVLGVLDRLHGTDAQFRASLAYQRHFLLMSAVPVTQQVPEPPKKQSVSSEKEDSVSEIEN</sequence>
<dbReference type="InterPro" id="IPR006694">
    <property type="entry name" value="Fatty_acid_hydroxylase"/>
</dbReference>
<feature type="transmembrane region" description="Helical" evidence="6">
    <location>
        <begin position="200"/>
        <end position="220"/>
    </location>
</feature>
<accession>A0A433T4A5</accession>
<dbReference type="Pfam" id="PF04116">
    <property type="entry name" value="FA_hydroxylase"/>
    <property type="match status" value="1"/>
</dbReference>
<evidence type="ECO:0000256" key="5">
    <source>
        <dbReference type="SAM" id="MobiDB-lite"/>
    </source>
</evidence>
<keyword evidence="3 6" id="KW-1133">Transmembrane helix</keyword>
<keyword evidence="9" id="KW-1185">Reference proteome</keyword>
<dbReference type="EMBL" id="RQTK01000669">
    <property type="protein sequence ID" value="RUS76360.1"/>
    <property type="molecule type" value="Genomic_DNA"/>
</dbReference>
<feature type="transmembrane region" description="Helical" evidence="6">
    <location>
        <begin position="165"/>
        <end position="185"/>
    </location>
</feature>
<protein>
    <recommendedName>
        <fullName evidence="7">Fatty acid hydroxylase domain-containing protein</fullName>
    </recommendedName>
</protein>
<name>A0A433T4A5_ELYCH</name>
<proteinExistence type="predicted"/>
<reference evidence="8 9" key="1">
    <citation type="submission" date="2019-01" db="EMBL/GenBank/DDBJ databases">
        <title>A draft genome assembly of the solar-powered sea slug Elysia chlorotica.</title>
        <authorList>
            <person name="Cai H."/>
            <person name="Li Q."/>
            <person name="Fang X."/>
            <person name="Li J."/>
            <person name="Curtis N.E."/>
            <person name="Altenburger A."/>
            <person name="Shibata T."/>
            <person name="Feng M."/>
            <person name="Maeda T."/>
            <person name="Schwartz J.A."/>
            <person name="Shigenobu S."/>
            <person name="Lundholm N."/>
            <person name="Nishiyama T."/>
            <person name="Yang H."/>
            <person name="Hasebe M."/>
            <person name="Li S."/>
            <person name="Pierce S.K."/>
            <person name="Wang J."/>
        </authorList>
    </citation>
    <scope>NUCLEOTIDE SEQUENCE [LARGE SCALE GENOMIC DNA]</scope>
    <source>
        <strain evidence="8">EC2010</strain>
        <tissue evidence="8">Whole organism of an adult</tissue>
    </source>
</reference>
<keyword evidence="2 6" id="KW-0812">Transmembrane</keyword>
<dbReference type="Proteomes" id="UP000271974">
    <property type="component" value="Unassembled WGS sequence"/>
</dbReference>
<dbReference type="PANTHER" id="PTHR11863">
    <property type="entry name" value="STEROL DESATURASE"/>
    <property type="match status" value="1"/>
</dbReference>
<dbReference type="AlphaFoldDB" id="A0A433T4A5"/>
<organism evidence="8 9">
    <name type="scientific">Elysia chlorotica</name>
    <name type="common">Eastern emerald elysia</name>
    <name type="synonym">Sea slug</name>
    <dbReference type="NCBI Taxonomy" id="188477"/>
    <lineage>
        <taxon>Eukaryota</taxon>
        <taxon>Metazoa</taxon>
        <taxon>Spiralia</taxon>
        <taxon>Lophotrochozoa</taxon>
        <taxon>Mollusca</taxon>
        <taxon>Gastropoda</taxon>
        <taxon>Heterobranchia</taxon>
        <taxon>Euthyneura</taxon>
        <taxon>Panpulmonata</taxon>
        <taxon>Sacoglossa</taxon>
        <taxon>Placobranchoidea</taxon>
        <taxon>Plakobranchidae</taxon>
        <taxon>Elysia</taxon>
    </lineage>
</organism>
<evidence type="ECO:0000256" key="2">
    <source>
        <dbReference type="ARBA" id="ARBA00022692"/>
    </source>
</evidence>
<feature type="non-terminal residue" evidence="8">
    <location>
        <position position="1"/>
    </location>
</feature>
<evidence type="ECO:0000256" key="3">
    <source>
        <dbReference type="ARBA" id="ARBA00022989"/>
    </source>
</evidence>
<dbReference type="GO" id="GO:0016020">
    <property type="term" value="C:membrane"/>
    <property type="evidence" value="ECO:0007669"/>
    <property type="project" value="UniProtKB-SubCell"/>
</dbReference>
<dbReference type="STRING" id="188477.A0A433T4A5"/>
<gene>
    <name evidence="8" type="ORF">EGW08_015890</name>
</gene>
<keyword evidence="4 6" id="KW-0472">Membrane</keyword>
<dbReference type="GO" id="GO:0005506">
    <property type="term" value="F:iron ion binding"/>
    <property type="evidence" value="ECO:0007669"/>
    <property type="project" value="InterPro"/>
</dbReference>
<feature type="transmembrane region" description="Helical" evidence="6">
    <location>
        <begin position="241"/>
        <end position="260"/>
    </location>
</feature>
<feature type="transmembrane region" description="Helical" evidence="6">
    <location>
        <begin position="107"/>
        <end position="132"/>
    </location>
</feature>
<comment type="subcellular location">
    <subcellularLocation>
        <location evidence="1">Membrane</location>
    </subcellularLocation>
</comment>
<feature type="domain" description="Fatty acid hydroxylase" evidence="7">
    <location>
        <begin position="208"/>
        <end position="331"/>
    </location>
</feature>